<evidence type="ECO:0000256" key="1">
    <source>
        <dbReference type="SAM" id="SignalP"/>
    </source>
</evidence>
<accession>A0A926WJ70</accession>
<keyword evidence="3" id="KW-1185">Reference proteome</keyword>
<evidence type="ECO:0000313" key="3">
    <source>
        <dbReference type="Proteomes" id="UP000662185"/>
    </source>
</evidence>
<feature type="chain" id="PRO_5037850519" description="Secreted protein" evidence="1">
    <location>
        <begin position="27"/>
        <end position="127"/>
    </location>
</feature>
<dbReference type="AlphaFoldDB" id="A0A926WJ70"/>
<dbReference type="RefSeq" id="WP_190562790.1">
    <property type="nucleotide sequence ID" value="NZ_JACJQU010000012.1"/>
</dbReference>
<organism evidence="2 3">
    <name type="scientific">Anabaena sphaerica FACHB-251</name>
    <dbReference type="NCBI Taxonomy" id="2692883"/>
    <lineage>
        <taxon>Bacteria</taxon>
        <taxon>Bacillati</taxon>
        <taxon>Cyanobacteriota</taxon>
        <taxon>Cyanophyceae</taxon>
        <taxon>Nostocales</taxon>
        <taxon>Nostocaceae</taxon>
        <taxon>Anabaena</taxon>
    </lineage>
</organism>
<comment type="caution">
    <text evidence="2">The sequence shown here is derived from an EMBL/GenBank/DDBJ whole genome shotgun (WGS) entry which is preliminary data.</text>
</comment>
<evidence type="ECO:0008006" key="4">
    <source>
        <dbReference type="Google" id="ProtNLM"/>
    </source>
</evidence>
<proteinExistence type="predicted"/>
<reference evidence="3" key="1">
    <citation type="journal article" date="2020" name="ISME J.">
        <title>Comparative genomics reveals insights into cyanobacterial evolution and habitat adaptation.</title>
        <authorList>
            <person name="Chen M.Y."/>
            <person name="Teng W.K."/>
            <person name="Zhao L."/>
            <person name="Hu C.X."/>
            <person name="Zhou Y.K."/>
            <person name="Han B.P."/>
            <person name="Song L.R."/>
            <person name="Shu W.S."/>
        </authorList>
    </citation>
    <scope>NUCLEOTIDE SEQUENCE [LARGE SCALE GENOMIC DNA]</scope>
    <source>
        <strain evidence="3">FACHB-251</strain>
    </source>
</reference>
<dbReference type="EMBL" id="JACJQU010000012">
    <property type="protein sequence ID" value="MBD2295422.1"/>
    <property type="molecule type" value="Genomic_DNA"/>
</dbReference>
<evidence type="ECO:0000313" key="2">
    <source>
        <dbReference type="EMBL" id="MBD2295422.1"/>
    </source>
</evidence>
<protein>
    <recommendedName>
        <fullName evidence="4">Secreted protein</fullName>
    </recommendedName>
</protein>
<dbReference type="Proteomes" id="UP000662185">
    <property type="component" value="Unassembled WGS sequence"/>
</dbReference>
<feature type="signal peptide" evidence="1">
    <location>
        <begin position="1"/>
        <end position="26"/>
    </location>
</feature>
<keyword evidence="1" id="KW-0732">Signal</keyword>
<name>A0A926WJ70_9NOST</name>
<gene>
    <name evidence="2" type="ORF">H6G06_18575</name>
</gene>
<sequence>MNRKFILALLSSPVVFMSMLSTVMMARPVHASQTVTPVGTHLSCVRSPHSANVRQVCISVDNATPTTAKPAMQLAQVQPEQNLEQNQADELIFTEAESDEAIKLFGCDCPACLNAVRQLHGLAPLPV</sequence>